<comment type="caution">
    <text evidence="2">The sequence shown here is derived from an EMBL/GenBank/DDBJ whole genome shotgun (WGS) entry which is preliminary data.</text>
</comment>
<dbReference type="GeneID" id="19170223"/>
<feature type="compositionally biased region" description="Polar residues" evidence="1">
    <location>
        <begin position="263"/>
        <end position="284"/>
    </location>
</feature>
<dbReference type="HOGENOM" id="CLU_469282_0_0_1"/>
<proteinExistence type="predicted"/>
<gene>
    <name evidence="2" type="ORF">A1O3_06113</name>
</gene>
<reference evidence="2 3" key="1">
    <citation type="submission" date="2013-03" db="EMBL/GenBank/DDBJ databases">
        <title>The Genome Sequence of Capronia epimyces CBS 606.96.</title>
        <authorList>
            <consortium name="The Broad Institute Genomics Platform"/>
            <person name="Cuomo C."/>
            <person name="de Hoog S."/>
            <person name="Gorbushina A."/>
            <person name="Walker B."/>
            <person name="Young S.K."/>
            <person name="Zeng Q."/>
            <person name="Gargeya S."/>
            <person name="Fitzgerald M."/>
            <person name="Haas B."/>
            <person name="Abouelleil A."/>
            <person name="Allen A.W."/>
            <person name="Alvarado L."/>
            <person name="Arachchi H.M."/>
            <person name="Berlin A.M."/>
            <person name="Chapman S.B."/>
            <person name="Gainer-Dewar J."/>
            <person name="Goldberg J."/>
            <person name="Griggs A."/>
            <person name="Gujja S."/>
            <person name="Hansen M."/>
            <person name="Howarth C."/>
            <person name="Imamovic A."/>
            <person name="Ireland A."/>
            <person name="Larimer J."/>
            <person name="McCowan C."/>
            <person name="Murphy C."/>
            <person name="Pearson M."/>
            <person name="Poon T.W."/>
            <person name="Priest M."/>
            <person name="Roberts A."/>
            <person name="Saif S."/>
            <person name="Shea T."/>
            <person name="Sisk P."/>
            <person name="Sykes S."/>
            <person name="Wortman J."/>
            <person name="Nusbaum C."/>
            <person name="Birren B."/>
        </authorList>
    </citation>
    <scope>NUCLEOTIDE SEQUENCE [LARGE SCALE GENOMIC DNA]</scope>
    <source>
        <strain evidence="2 3">CBS 606.96</strain>
    </source>
</reference>
<organism evidence="2 3">
    <name type="scientific">Capronia epimyces CBS 606.96</name>
    <dbReference type="NCBI Taxonomy" id="1182542"/>
    <lineage>
        <taxon>Eukaryota</taxon>
        <taxon>Fungi</taxon>
        <taxon>Dikarya</taxon>
        <taxon>Ascomycota</taxon>
        <taxon>Pezizomycotina</taxon>
        <taxon>Eurotiomycetes</taxon>
        <taxon>Chaetothyriomycetidae</taxon>
        <taxon>Chaetothyriales</taxon>
        <taxon>Herpotrichiellaceae</taxon>
        <taxon>Capronia</taxon>
    </lineage>
</organism>
<accession>W9XY35</accession>
<feature type="compositionally biased region" description="Low complexity" evidence="1">
    <location>
        <begin position="169"/>
        <end position="229"/>
    </location>
</feature>
<protein>
    <submittedName>
        <fullName evidence="2">Uncharacterized protein</fullName>
    </submittedName>
</protein>
<feature type="compositionally biased region" description="Low complexity" evidence="1">
    <location>
        <begin position="145"/>
        <end position="155"/>
    </location>
</feature>
<evidence type="ECO:0000313" key="2">
    <source>
        <dbReference type="EMBL" id="EXJ82300.1"/>
    </source>
</evidence>
<evidence type="ECO:0000313" key="3">
    <source>
        <dbReference type="Proteomes" id="UP000019478"/>
    </source>
</evidence>
<name>W9XY35_9EURO</name>
<keyword evidence="3" id="KW-1185">Reference proteome</keyword>
<dbReference type="AlphaFoldDB" id="W9XY35"/>
<feature type="region of interest" description="Disordered" evidence="1">
    <location>
        <begin position="128"/>
        <end position="297"/>
    </location>
</feature>
<dbReference type="Proteomes" id="UP000019478">
    <property type="component" value="Unassembled WGS sequence"/>
</dbReference>
<evidence type="ECO:0000256" key="1">
    <source>
        <dbReference type="SAM" id="MobiDB-lite"/>
    </source>
</evidence>
<dbReference type="EMBL" id="AMGY01000005">
    <property type="protein sequence ID" value="EXJ82300.1"/>
    <property type="molecule type" value="Genomic_DNA"/>
</dbReference>
<dbReference type="OrthoDB" id="10688123at2759"/>
<sequence>MATIPPPVPPNYASAWIVDPLASPTTFPNMPFSASIQTNTAPEEEFRPGLHMVTDDGVFDLSEANPLCHTLSGDDSSSTPSSGYQYNLAAMPIAPPAASSTSSAISSTPNSGHQNISASIALSTASSASSTISSTPNGGYQSNRAPIAPAASSASFDLSEPPRGRGLSRNDSSSTPNSSHQSISASIASPAASSASSTISSTPNSGYQNSSASIAPPAASSASSAMSGSQTPPRPRLDTVSPQEVLNRDEAPRCGCRRPKARTVNTNDGPGSASAAQPVTSGPASAQPGHPATSGLPTTIMTAFPPWYLPPLPPPPVPRRRPPTPEELDEDNRILYTFGSRGVVESVDIPADLKATSDGERYVWLDTDFMFVRLDDGMTYFVMKDTAALALLTTETELRRNRHVWPLLFGWHILSVTDPRLIRGVAKARRVLPDVVEWEFGRVCAEVLKAGMVTPYQELVMLRRFQKKKGRAVVVRVNSLGNLALPPQDGPMPPDMHPTDGVRYVAGWMTKLRLVPHLDGSNNCFFRATLIWKLGCVVGNGTQVDFNTLFDLHHDGIFFEHEMDDGAIMLPERPQLGVFDG</sequence>
<dbReference type="RefSeq" id="XP_007734423.1">
    <property type="nucleotide sequence ID" value="XM_007736233.1"/>
</dbReference>